<comment type="caution">
    <text evidence="10">The sequence shown here is derived from an EMBL/GenBank/DDBJ whole genome shotgun (WGS) entry which is preliminary data.</text>
</comment>
<evidence type="ECO:0000256" key="2">
    <source>
        <dbReference type="ARBA" id="ARBA00022517"/>
    </source>
</evidence>
<sequence length="440" mass="48843">MGKKRVDRSRKDRGRTGGASMCGEEESALSYSRRLFPVTLRMWDFQQCDSKRCTGRKLCRLGYIKSMKPGAHFRGLVLSPAGKQIVSPADKPIVDGLGISVIDCSWAKVQELPYKQLRSGVHRLLPFLVAANSVNYGRPHKLSCAEAIAATLYIVGLKQEAVQVVDEFSWGAEFLKINADCLNAYSVCKNSDEVVEAQEAYLAACRSEHQERLQKLNLPSLASDDEGEEGEEETLELDRFGNSVPREKIVLNETESDGVIETADALNSKDQGPLQMLKLPCLESDEDNDEVDDVRVELDLKGCTLKNSVLRKKSIAGMNDCESEAVEAAVVLTKEQQYFKSMTYGFHGEDAGSDEELANLAKNLHAAANSVCKTQDLRDVLRKTHASEDKKEMYAYSSMEEFHQRHVATVLLEKTAVAVSGDAVLQLPESVFYRWAKNSC</sequence>
<dbReference type="InterPro" id="IPR022968">
    <property type="entry name" value="Tsr3-like"/>
</dbReference>
<dbReference type="GO" id="GO:0106388">
    <property type="term" value="F:rRNA small subunit aminocarboxypropyltransferase activity"/>
    <property type="evidence" value="ECO:0007669"/>
    <property type="project" value="UniProtKB-EC"/>
</dbReference>
<comment type="caution">
    <text evidence="6">Lacks conserved residue(s) required for the propagation of feature annotation.</text>
</comment>
<feature type="compositionally biased region" description="Acidic residues" evidence="7">
    <location>
        <begin position="223"/>
        <end position="235"/>
    </location>
</feature>
<dbReference type="EMBL" id="SHOA02000017">
    <property type="protein sequence ID" value="TDH73527.1"/>
    <property type="molecule type" value="Genomic_DNA"/>
</dbReference>
<keyword evidence="3 6" id="KW-0698">rRNA processing</keyword>
<keyword evidence="4 6" id="KW-0808">Transferase</keyword>
<dbReference type="GO" id="GO:0030490">
    <property type="term" value="P:maturation of SSU-rRNA"/>
    <property type="evidence" value="ECO:0007669"/>
    <property type="project" value="TreeGrafter"/>
</dbReference>
<evidence type="ECO:0000256" key="5">
    <source>
        <dbReference type="ARBA" id="ARBA00022691"/>
    </source>
</evidence>
<keyword evidence="11" id="KW-1185">Reference proteome</keyword>
<evidence type="ECO:0000313" key="10">
    <source>
        <dbReference type="EMBL" id="TDH73527.1"/>
    </source>
</evidence>
<dbReference type="Pfam" id="PF04034">
    <property type="entry name" value="Ribo_biogen_C"/>
    <property type="match status" value="1"/>
</dbReference>
<protein>
    <recommendedName>
        <fullName evidence="6">18S rRNA aminocarboxypropyltransferase</fullName>
        <ecNumber evidence="6">2.5.1.157</ecNumber>
    </recommendedName>
</protein>
<evidence type="ECO:0000313" key="11">
    <source>
        <dbReference type="Proteomes" id="UP000294530"/>
    </source>
</evidence>
<dbReference type="PANTHER" id="PTHR20426:SF0">
    <property type="entry name" value="18S RRNA AMINOCARBOXYPROPYLTRANSFERASE"/>
    <property type="match status" value="1"/>
</dbReference>
<feature type="region of interest" description="Disordered" evidence="7">
    <location>
        <begin position="216"/>
        <end position="236"/>
    </location>
</feature>
<proteinExistence type="inferred from homology"/>
<dbReference type="Pfam" id="PF04068">
    <property type="entry name" value="Fer4_RLI"/>
    <property type="match status" value="1"/>
</dbReference>
<accession>A0A976NZS0</accession>
<keyword evidence="1" id="KW-0963">Cytoplasm</keyword>
<dbReference type="InterPro" id="IPR007177">
    <property type="entry name" value="Tsr3_C"/>
</dbReference>
<dbReference type="HAMAP" id="MF_01116">
    <property type="entry name" value="TSR3"/>
    <property type="match status" value="1"/>
</dbReference>
<evidence type="ECO:0000256" key="6">
    <source>
        <dbReference type="HAMAP-Rule" id="MF_03146"/>
    </source>
</evidence>
<feature type="domain" description="16S/18S rRNA aminocarboxypropyltransferase Tsr3 C-terminal" evidence="8">
    <location>
        <begin position="76"/>
        <end position="202"/>
    </location>
</feature>
<evidence type="ECO:0000259" key="9">
    <source>
        <dbReference type="Pfam" id="PF04068"/>
    </source>
</evidence>
<dbReference type="PANTHER" id="PTHR20426">
    <property type="entry name" value="RIBOSOME BIOGENESIS PROTEIN TSR3 HOMOLOG"/>
    <property type="match status" value="1"/>
</dbReference>
<dbReference type="InterPro" id="IPR007209">
    <property type="entry name" value="RNaseL-inhib-like_metal-bd_dom"/>
</dbReference>
<evidence type="ECO:0000256" key="4">
    <source>
        <dbReference type="ARBA" id="ARBA00022679"/>
    </source>
</evidence>
<feature type="binding site" evidence="6">
    <location>
        <position position="54"/>
    </location>
    <ligand>
        <name>S-adenosyl-L-methionine</name>
        <dbReference type="ChEBI" id="CHEBI:59789"/>
    </ligand>
</feature>
<dbReference type="EC" id="2.5.1.157" evidence="6"/>
<dbReference type="GeneID" id="94351386"/>
<comment type="similarity">
    <text evidence="6">Belongs to the TDD superfamily. TSR3 family.</text>
</comment>
<evidence type="ECO:0000259" key="8">
    <source>
        <dbReference type="Pfam" id="PF04034"/>
    </source>
</evidence>
<keyword evidence="2 6" id="KW-0690">Ribosome biogenesis</keyword>
<dbReference type="KEGG" id="blac:94351386"/>
<dbReference type="GO" id="GO:1904047">
    <property type="term" value="F:S-adenosyl-L-methionine binding"/>
    <property type="evidence" value="ECO:0007669"/>
    <property type="project" value="UniProtKB-UniRule"/>
</dbReference>
<evidence type="ECO:0000256" key="1">
    <source>
        <dbReference type="ARBA" id="ARBA00022490"/>
    </source>
</evidence>
<feature type="domain" description="RNase L inhibitor RLI-like possible metal-binding" evidence="9">
    <location>
        <begin position="42"/>
        <end position="70"/>
    </location>
</feature>
<organism evidence="10 11">
    <name type="scientific">Bremia lactucae</name>
    <name type="common">Lettuce downy mildew</name>
    <dbReference type="NCBI Taxonomy" id="4779"/>
    <lineage>
        <taxon>Eukaryota</taxon>
        <taxon>Sar</taxon>
        <taxon>Stramenopiles</taxon>
        <taxon>Oomycota</taxon>
        <taxon>Peronosporomycetes</taxon>
        <taxon>Peronosporales</taxon>
        <taxon>Peronosporaceae</taxon>
        <taxon>Bremia</taxon>
    </lineage>
</organism>
<dbReference type="NCBIfam" id="NF002621">
    <property type="entry name" value="PRK02287.1"/>
    <property type="match status" value="1"/>
</dbReference>
<feature type="binding site" evidence="6">
    <location>
        <position position="125"/>
    </location>
    <ligand>
        <name>S-adenosyl-L-methionine</name>
        <dbReference type="ChEBI" id="CHEBI:59789"/>
    </ligand>
</feature>
<dbReference type="Proteomes" id="UP000294530">
    <property type="component" value="Unassembled WGS sequence"/>
</dbReference>
<dbReference type="GO" id="GO:0000455">
    <property type="term" value="P:enzyme-directed rRNA pseudouridine synthesis"/>
    <property type="evidence" value="ECO:0007669"/>
    <property type="project" value="UniProtKB-UniRule"/>
</dbReference>
<evidence type="ECO:0000256" key="7">
    <source>
        <dbReference type="SAM" id="MobiDB-lite"/>
    </source>
</evidence>
<dbReference type="RefSeq" id="XP_067823025.1">
    <property type="nucleotide sequence ID" value="XM_067965715.1"/>
</dbReference>
<keyword evidence="5 6" id="KW-0949">S-adenosyl-L-methionine</keyword>
<dbReference type="AlphaFoldDB" id="A0A976NZS0"/>
<gene>
    <name evidence="10" type="ORF">CCR75_007657</name>
</gene>
<evidence type="ECO:0000256" key="3">
    <source>
        <dbReference type="ARBA" id="ARBA00022552"/>
    </source>
</evidence>
<comment type="catalytic activity">
    <reaction evidence="6">
        <text>an N(1)-methylpseudouridine in rRNA + S-adenosyl-L-methionine = N(1)-methyl-N(3)-[(3S)-3-amino-3-carboxypropyl]pseudouridine in rRNA + S-methyl-5'-thioadenosine + H(+)</text>
        <dbReference type="Rhea" id="RHEA:63296"/>
        <dbReference type="Rhea" id="RHEA-COMP:11634"/>
        <dbReference type="Rhea" id="RHEA-COMP:16310"/>
        <dbReference type="ChEBI" id="CHEBI:15378"/>
        <dbReference type="ChEBI" id="CHEBI:17509"/>
        <dbReference type="ChEBI" id="CHEBI:59789"/>
        <dbReference type="ChEBI" id="CHEBI:74890"/>
        <dbReference type="ChEBI" id="CHEBI:146234"/>
        <dbReference type="EC" id="2.5.1.157"/>
    </reaction>
</comment>
<comment type="function">
    <text evidence="6">Aminocarboxypropyltransferase that catalyzes the aminocarboxypropyl transfer on pseudouridine in 18S rRNA. It constitutes the last step in biosynthesis of the hypermodified N1-methyl-N3-(3-amino-3-carboxypropyl) pseudouridine (m1acp3-Psi).</text>
</comment>
<dbReference type="OrthoDB" id="10262062at2759"/>
<name>A0A976NZS0_BRELC</name>
<feature type="region of interest" description="Disordered" evidence="7">
    <location>
        <begin position="1"/>
        <end position="21"/>
    </location>
</feature>
<feature type="compositionally biased region" description="Basic residues" evidence="7">
    <location>
        <begin position="1"/>
        <end position="13"/>
    </location>
</feature>
<feature type="binding site" evidence="6">
    <location>
        <position position="102"/>
    </location>
    <ligand>
        <name>S-adenosyl-L-methionine</name>
        <dbReference type="ChEBI" id="CHEBI:59789"/>
    </ligand>
</feature>
<reference evidence="10 11" key="1">
    <citation type="journal article" date="2021" name="Genome Biol.">
        <title>AFLAP: assembly-free linkage analysis pipeline using k-mers from genome sequencing data.</title>
        <authorList>
            <person name="Fletcher K."/>
            <person name="Zhang L."/>
            <person name="Gil J."/>
            <person name="Han R."/>
            <person name="Cavanaugh K."/>
            <person name="Michelmore R."/>
        </authorList>
    </citation>
    <scope>NUCLEOTIDE SEQUENCE [LARGE SCALE GENOMIC DNA]</scope>
    <source>
        <strain evidence="10 11">SF5</strain>
    </source>
</reference>